<dbReference type="InterPro" id="IPR037523">
    <property type="entry name" value="VOC_core"/>
</dbReference>
<gene>
    <name evidence="2" type="ORF">C7B46_08160</name>
</gene>
<feature type="domain" description="VOC" evidence="1">
    <location>
        <begin position="136"/>
        <end position="249"/>
    </location>
</feature>
<dbReference type="GO" id="GO:0051213">
    <property type="term" value="F:dioxygenase activity"/>
    <property type="evidence" value="ECO:0007669"/>
    <property type="project" value="UniProtKB-KW"/>
</dbReference>
<sequence>MIELTHLRHVALFSVPFEEQVRFYENLWGLDVVDRQADHVSFRGASDEHHILSIIRSSNPGIHHVAFGLRDKHSVDSAAQTLHELGLPVEGPGPLDEPGGGYGLRFRDPDGRCIELSAWVETHTVPWRSKDVDPVRLNHVVLNTPDIDRITEFYTTVFNFRVSDWSEHQMVFLRCNQRHHSISFNVAPHAALNHVAYEVSGVDEVMRGIAHLREQGVSTLWGPGRHGPGNNVFCYFQDAAGYVAEYTCYLLDIEDESKYEARVWKRVKPLMDRWGIAGPPTVEVRRAMRGLPDAGWFLNSHGQSE</sequence>
<evidence type="ECO:0000313" key="2">
    <source>
        <dbReference type="EMBL" id="PSR33812.1"/>
    </source>
</evidence>
<organism evidence="2 3">
    <name type="scientific">Sulfobacillus benefaciens</name>
    <dbReference type="NCBI Taxonomy" id="453960"/>
    <lineage>
        <taxon>Bacteria</taxon>
        <taxon>Bacillati</taxon>
        <taxon>Bacillota</taxon>
        <taxon>Clostridia</taxon>
        <taxon>Eubacteriales</taxon>
        <taxon>Clostridiales Family XVII. Incertae Sedis</taxon>
        <taxon>Sulfobacillus</taxon>
    </lineage>
</organism>
<name>A0A2T2XH97_9FIRM</name>
<keyword evidence="2" id="KW-0560">Oxidoreductase</keyword>
<dbReference type="InterPro" id="IPR004360">
    <property type="entry name" value="Glyas_Fos-R_dOase_dom"/>
</dbReference>
<keyword evidence="2" id="KW-0223">Dioxygenase</keyword>
<dbReference type="SUPFAM" id="SSF54593">
    <property type="entry name" value="Glyoxalase/Bleomycin resistance protein/Dihydroxybiphenyl dioxygenase"/>
    <property type="match status" value="1"/>
</dbReference>
<dbReference type="PROSITE" id="PS51819">
    <property type="entry name" value="VOC"/>
    <property type="match status" value="2"/>
</dbReference>
<dbReference type="InterPro" id="IPR029068">
    <property type="entry name" value="Glyas_Bleomycin-R_OHBP_Dase"/>
</dbReference>
<dbReference type="AlphaFoldDB" id="A0A2T2XH97"/>
<dbReference type="Proteomes" id="UP000242972">
    <property type="component" value="Unassembled WGS sequence"/>
</dbReference>
<dbReference type="InterPro" id="IPR051332">
    <property type="entry name" value="Fosfomycin_Res_Enzymes"/>
</dbReference>
<dbReference type="Pfam" id="PF00903">
    <property type="entry name" value="Glyoxalase"/>
    <property type="match status" value="2"/>
</dbReference>
<dbReference type="PANTHER" id="PTHR36113">
    <property type="entry name" value="LYASE, PUTATIVE-RELATED-RELATED"/>
    <property type="match status" value="1"/>
</dbReference>
<proteinExistence type="predicted"/>
<accession>A0A2T2XH97</accession>
<dbReference type="EMBL" id="PXYW01000016">
    <property type="protein sequence ID" value="PSR33812.1"/>
    <property type="molecule type" value="Genomic_DNA"/>
</dbReference>
<reference evidence="2 3" key="1">
    <citation type="journal article" date="2014" name="BMC Genomics">
        <title>Comparison of environmental and isolate Sulfobacillus genomes reveals diverse carbon, sulfur, nitrogen, and hydrogen metabolisms.</title>
        <authorList>
            <person name="Justice N.B."/>
            <person name="Norman A."/>
            <person name="Brown C.T."/>
            <person name="Singh A."/>
            <person name="Thomas B.C."/>
            <person name="Banfield J.F."/>
        </authorList>
    </citation>
    <scope>NUCLEOTIDE SEQUENCE [LARGE SCALE GENOMIC DNA]</scope>
    <source>
        <strain evidence="2">AMDSBA4</strain>
    </source>
</reference>
<protein>
    <submittedName>
        <fullName evidence="2">Extradiol ring-cleavage dioxygenase</fullName>
    </submittedName>
</protein>
<comment type="caution">
    <text evidence="2">The sequence shown here is derived from an EMBL/GenBank/DDBJ whole genome shotgun (WGS) entry which is preliminary data.</text>
</comment>
<feature type="domain" description="VOC" evidence="1">
    <location>
        <begin position="6"/>
        <end position="119"/>
    </location>
</feature>
<evidence type="ECO:0000313" key="3">
    <source>
        <dbReference type="Proteomes" id="UP000242972"/>
    </source>
</evidence>
<evidence type="ECO:0000259" key="1">
    <source>
        <dbReference type="PROSITE" id="PS51819"/>
    </source>
</evidence>
<dbReference type="Gene3D" id="3.10.180.10">
    <property type="entry name" value="2,3-Dihydroxybiphenyl 1,2-Dioxygenase, domain 1"/>
    <property type="match status" value="2"/>
</dbReference>
<dbReference type="PANTHER" id="PTHR36113:SF3">
    <property type="entry name" value="SLL5075 PROTEIN"/>
    <property type="match status" value="1"/>
</dbReference>